<feature type="compositionally biased region" description="Polar residues" evidence="2">
    <location>
        <begin position="119"/>
        <end position="129"/>
    </location>
</feature>
<evidence type="ECO:0000259" key="3">
    <source>
        <dbReference type="PROSITE" id="PS50943"/>
    </source>
</evidence>
<dbReference type="Gene3D" id="1.10.260.40">
    <property type="entry name" value="lambda repressor-like DNA-binding domains"/>
    <property type="match status" value="1"/>
</dbReference>
<evidence type="ECO:0000256" key="2">
    <source>
        <dbReference type="SAM" id="MobiDB-lite"/>
    </source>
</evidence>
<protein>
    <submittedName>
        <fullName evidence="4">Transcriptional regulator with XRE-family HTH domain</fullName>
    </submittedName>
</protein>
<keyword evidence="5" id="KW-1185">Reference proteome</keyword>
<keyword evidence="1" id="KW-0238">DNA-binding</keyword>
<sequence length="129" mass="14800">MSITGQRIRKYRELMGWNQETLAKNIEKASKQTISHWETGRHDPSLSEVRKLAEVLNTTVAQLVGEAPMFEEPRENYIMVKKDDLIELQRKALDAEEERVKSLTEQLEKALGSDENEATELSQPDITSE</sequence>
<dbReference type="PROSITE" id="PS50943">
    <property type="entry name" value="HTH_CROC1"/>
    <property type="match status" value="1"/>
</dbReference>
<dbReference type="SUPFAM" id="SSF47413">
    <property type="entry name" value="lambda repressor-like DNA-binding domains"/>
    <property type="match status" value="1"/>
</dbReference>
<reference evidence="4 5" key="1">
    <citation type="submission" date="2020-03" db="EMBL/GenBank/DDBJ databases">
        <title>Genomic Encyclopedia of Type Strains, Phase IV (KMG-IV): sequencing the most valuable type-strain genomes for metagenomic binning, comparative biology and taxonomic classification.</title>
        <authorList>
            <person name="Goeker M."/>
        </authorList>
    </citation>
    <scope>NUCLEOTIDE SEQUENCE [LARGE SCALE GENOMIC DNA]</scope>
    <source>
        <strain evidence="4 5">DSM 102865</strain>
    </source>
</reference>
<dbReference type="PANTHER" id="PTHR46558:SF4">
    <property type="entry name" value="DNA-BIDING PHAGE PROTEIN"/>
    <property type="match status" value="1"/>
</dbReference>
<feature type="domain" description="HTH cro/C1-type" evidence="3">
    <location>
        <begin position="8"/>
        <end position="63"/>
    </location>
</feature>
<dbReference type="Proteomes" id="UP001179181">
    <property type="component" value="Unassembled WGS sequence"/>
</dbReference>
<organism evidence="4 5">
    <name type="scientific">Dyadobacter arcticus</name>
    <dbReference type="NCBI Taxonomy" id="1078754"/>
    <lineage>
        <taxon>Bacteria</taxon>
        <taxon>Pseudomonadati</taxon>
        <taxon>Bacteroidota</taxon>
        <taxon>Cytophagia</taxon>
        <taxon>Cytophagales</taxon>
        <taxon>Spirosomataceae</taxon>
        <taxon>Dyadobacter</taxon>
    </lineage>
</organism>
<dbReference type="SMART" id="SM00530">
    <property type="entry name" value="HTH_XRE"/>
    <property type="match status" value="1"/>
</dbReference>
<accession>A0ABX0UPE3</accession>
<evidence type="ECO:0000256" key="1">
    <source>
        <dbReference type="ARBA" id="ARBA00023125"/>
    </source>
</evidence>
<dbReference type="InterPro" id="IPR001387">
    <property type="entry name" value="Cro/C1-type_HTH"/>
</dbReference>
<dbReference type="CDD" id="cd00093">
    <property type="entry name" value="HTH_XRE"/>
    <property type="match status" value="1"/>
</dbReference>
<dbReference type="RefSeq" id="WP_167271696.1">
    <property type="nucleotide sequence ID" value="NZ_JAASQJ010000003.1"/>
</dbReference>
<name>A0ABX0UPE3_9BACT</name>
<gene>
    <name evidence="4" type="ORF">FHS68_003181</name>
</gene>
<evidence type="ECO:0000313" key="4">
    <source>
        <dbReference type="EMBL" id="NIJ53999.1"/>
    </source>
</evidence>
<feature type="region of interest" description="Disordered" evidence="2">
    <location>
        <begin position="104"/>
        <end position="129"/>
    </location>
</feature>
<dbReference type="InterPro" id="IPR010982">
    <property type="entry name" value="Lambda_DNA-bd_dom_sf"/>
</dbReference>
<dbReference type="EMBL" id="JAASQJ010000003">
    <property type="protein sequence ID" value="NIJ53999.1"/>
    <property type="molecule type" value="Genomic_DNA"/>
</dbReference>
<proteinExistence type="predicted"/>
<comment type="caution">
    <text evidence="4">The sequence shown here is derived from an EMBL/GenBank/DDBJ whole genome shotgun (WGS) entry which is preliminary data.</text>
</comment>
<dbReference type="PANTHER" id="PTHR46558">
    <property type="entry name" value="TRACRIPTIONAL REGULATORY PROTEIN-RELATED-RELATED"/>
    <property type="match status" value="1"/>
</dbReference>
<dbReference type="Pfam" id="PF01381">
    <property type="entry name" value="HTH_3"/>
    <property type="match status" value="1"/>
</dbReference>
<evidence type="ECO:0000313" key="5">
    <source>
        <dbReference type="Proteomes" id="UP001179181"/>
    </source>
</evidence>